<comment type="caution">
    <text evidence="3">The sequence shown here is derived from an EMBL/GenBank/DDBJ whole genome shotgun (WGS) entry which is preliminary data.</text>
</comment>
<name>S9UI94_9TRYP</name>
<dbReference type="CDD" id="cd07067">
    <property type="entry name" value="HP_PGM_like"/>
    <property type="match status" value="1"/>
</dbReference>
<evidence type="ECO:0000313" key="2">
    <source>
        <dbReference type="EMBL" id="EPY22338.1"/>
    </source>
</evidence>
<dbReference type="PANTHER" id="PTHR16469">
    <property type="entry name" value="UBIQUITIN-ASSOCIATED AND SH3 DOMAIN-CONTAINING BA-RELATED"/>
    <property type="match status" value="1"/>
</dbReference>
<dbReference type="Gene3D" id="3.40.50.1240">
    <property type="entry name" value="Phosphoglycerate mutase-like"/>
    <property type="match status" value="1"/>
</dbReference>
<dbReference type="InterPro" id="IPR051710">
    <property type="entry name" value="Phosphatase_SH3-domain"/>
</dbReference>
<sequence>MSTPLKDAAPSVAFMTTTQFAKATKAAQLSTRQQQEELRDRLVLLRHGERQDHVDRSWKGNGLLPAHDPPLSNAGRMQALETAAHYLRLRKEKKVEGRMRGAFSCFLVSPFARCVETALIVNLVAYDGQLPMLVEPLLSDWQQSKVFHAPPTLGGHYYLREEGAEMCFCPPTEALAASLRPFFRARVAHPDGLHALGLTAELAAAWEERLAGWLAAHEQLPVWTSGDCDARIREHIQLADELRQEQAEQPPQGHPQPQHHHHHKKGKGNKRCSQSPAPELTYPVHGLPLCGAPHPETKSDLARRCQAFVRTHFVREEDSVAMVPAAVLAAARQERRERLPKYFVSVEEPADYARVSSHSTEVPAVAAPQALLPPMFVLAVTHADVIHAVLEACCPRHHDDCAGFSAPYCSVSSVARYNNYYAIVPPELRASLGASGCGPANKKKGGCQQQQQKGIPVRAAPLPPLAVDWHVEEVASTERLQTLIVVQYK</sequence>
<dbReference type="EMBL" id="ATMH01008233">
    <property type="protein sequence ID" value="EPY22338.1"/>
    <property type="molecule type" value="Genomic_DNA"/>
</dbReference>
<dbReference type="EMBL" id="ATMH01004953">
    <property type="protein sequence ID" value="EPY28643.1"/>
    <property type="molecule type" value="Genomic_DNA"/>
</dbReference>
<reference evidence="3 4" key="1">
    <citation type="journal article" date="2013" name="PLoS ONE">
        <title>Predicting the Proteins of Angomonas deanei, Strigomonas culicis and Their Respective Endosymbionts Reveals New Aspects of the Trypanosomatidae Family.</title>
        <authorList>
            <person name="Motta M.C."/>
            <person name="Martins A.C."/>
            <person name="de Souza S.S."/>
            <person name="Catta-Preta C.M."/>
            <person name="Silva R."/>
            <person name="Klein C.C."/>
            <person name="de Almeida L.G."/>
            <person name="de Lima Cunha O."/>
            <person name="Ciapina L.P."/>
            <person name="Brocchi M."/>
            <person name="Colabardini A.C."/>
            <person name="de Araujo Lima B."/>
            <person name="Machado C.R."/>
            <person name="de Almeida Soares C.M."/>
            <person name="Probst C.M."/>
            <person name="de Menezes C.B."/>
            <person name="Thompson C.E."/>
            <person name="Bartholomeu D.C."/>
            <person name="Gradia D.F."/>
            <person name="Pavoni D.P."/>
            <person name="Grisard E.C."/>
            <person name="Fantinatti-Garboggini F."/>
            <person name="Marchini F.K."/>
            <person name="Rodrigues-Luiz G.F."/>
            <person name="Wagner G."/>
            <person name="Goldman G.H."/>
            <person name="Fietto J.L."/>
            <person name="Elias M.C."/>
            <person name="Goldman M.H."/>
            <person name="Sagot M.F."/>
            <person name="Pereira M."/>
            <person name="Stoco P.H."/>
            <person name="de Mendonca-Neto R.P."/>
            <person name="Teixeira S.M."/>
            <person name="Maciel T.E."/>
            <person name="de Oliveira Mendes T.A."/>
            <person name="Urmenyi T.P."/>
            <person name="de Souza W."/>
            <person name="Schenkman S."/>
            <person name="de Vasconcelos A.T."/>
        </authorList>
    </citation>
    <scope>NUCLEOTIDE SEQUENCE [LARGE SCALE GENOMIC DNA]</scope>
</reference>
<dbReference type="PANTHER" id="PTHR16469:SF44">
    <property type="match status" value="1"/>
</dbReference>
<evidence type="ECO:0000313" key="3">
    <source>
        <dbReference type="EMBL" id="EPY28643.1"/>
    </source>
</evidence>
<dbReference type="InterPro" id="IPR029033">
    <property type="entry name" value="His_PPase_superfam"/>
</dbReference>
<feature type="compositionally biased region" description="Basic residues" evidence="1">
    <location>
        <begin position="257"/>
        <end position="270"/>
    </location>
</feature>
<proteinExistence type="predicted"/>
<feature type="region of interest" description="Disordered" evidence="1">
    <location>
        <begin position="243"/>
        <end position="278"/>
    </location>
</feature>
<protein>
    <submittedName>
        <fullName evidence="3">Uncharacterized protein</fullName>
    </submittedName>
</protein>
<dbReference type="OrthoDB" id="414418at2759"/>
<dbReference type="Proteomes" id="UP000015354">
    <property type="component" value="Unassembled WGS sequence"/>
</dbReference>
<dbReference type="Pfam" id="PF00300">
    <property type="entry name" value="His_Phos_1"/>
    <property type="match status" value="1"/>
</dbReference>
<keyword evidence="4" id="KW-1185">Reference proteome</keyword>
<dbReference type="SMART" id="SM00855">
    <property type="entry name" value="PGAM"/>
    <property type="match status" value="1"/>
</dbReference>
<accession>S9UI94</accession>
<evidence type="ECO:0000256" key="1">
    <source>
        <dbReference type="SAM" id="MobiDB-lite"/>
    </source>
</evidence>
<reference evidence="3" key="2">
    <citation type="submission" date="2013-03" db="EMBL/GenBank/DDBJ databases">
        <authorList>
            <person name="Motta M.C.M."/>
            <person name="Martins A.C.A."/>
            <person name="Preta C.M.C.C."/>
            <person name="Silva R."/>
            <person name="de Souza S.S."/>
            <person name="Klein C.C."/>
            <person name="de Almeida L.G.P."/>
            <person name="Cunha O.L."/>
            <person name="Colabardini A.C."/>
            <person name="Lima B.A."/>
            <person name="Machado C.R."/>
            <person name="Soares C.M.A."/>
            <person name="de Menezes C.B.A."/>
            <person name="Bartolomeu D.C."/>
            <person name="Grisard E.C."/>
            <person name="Fantinatti-Garboggini F."/>
            <person name="Rodrigues-Luiz G.F."/>
            <person name="Wagner G."/>
            <person name="Goldman G.H."/>
            <person name="Fietto J.L.R."/>
            <person name="Ciapina L.P."/>
            <person name="Brocchi M."/>
            <person name="Elias M.C."/>
            <person name="Goldman M.H.S."/>
            <person name="Sagot M.-F."/>
            <person name="Pereira M."/>
            <person name="Stoco P.H."/>
            <person name="Teixeira S.M.R."/>
            <person name="de Mendonca-Neto R.P."/>
            <person name="Maciel T.E.F."/>
            <person name="Mendes T.A.O."/>
            <person name="Urmenyi T.P."/>
            <person name="Teixeira M.M.G."/>
            <person name="de Camargo E.F.P."/>
            <person name="de Sousa W."/>
            <person name="Schenkman S."/>
            <person name="de Vasconcelos A.T.R."/>
        </authorList>
    </citation>
    <scope>NUCLEOTIDE SEQUENCE</scope>
</reference>
<evidence type="ECO:0000313" key="4">
    <source>
        <dbReference type="Proteomes" id="UP000015354"/>
    </source>
</evidence>
<dbReference type="SUPFAM" id="SSF53254">
    <property type="entry name" value="Phosphoglycerate mutase-like"/>
    <property type="match status" value="1"/>
</dbReference>
<organism evidence="3 4">
    <name type="scientific">Strigomonas culicis</name>
    <dbReference type="NCBI Taxonomy" id="28005"/>
    <lineage>
        <taxon>Eukaryota</taxon>
        <taxon>Discoba</taxon>
        <taxon>Euglenozoa</taxon>
        <taxon>Kinetoplastea</taxon>
        <taxon>Metakinetoplastina</taxon>
        <taxon>Trypanosomatida</taxon>
        <taxon>Trypanosomatidae</taxon>
        <taxon>Strigomonadinae</taxon>
        <taxon>Strigomonas</taxon>
    </lineage>
</organism>
<dbReference type="AlphaFoldDB" id="S9UI94"/>
<gene>
    <name evidence="3" type="ORF">STCU_04953</name>
    <name evidence="2" type="ORF">STCU_08233</name>
</gene>
<dbReference type="InterPro" id="IPR013078">
    <property type="entry name" value="His_Pase_superF_clade-1"/>
</dbReference>